<dbReference type="PRINTS" id="PR00368">
    <property type="entry name" value="FADPNR"/>
</dbReference>
<sequence>MHIPELQGAGSATPAAPFDAIIVGGSYAGLSAATQLTRARRRVLVIDGGQRRNRYASHSHGFLTQDGSGTAAIAAEGKAQLLAYATVTWLDGVAVQAAASSDGDGFGVTLADGSVVHGRRLVLATGVIDELPPVDGLAERWGGSVFHCPYCHGYELEQGAIGVLATGPLSMHHALMLPDWGTVTFFLNGAFEPDAAQLAQLAARGVAVVRAPVARIDGVADVVMADGSRHVMAGLFVATRTRLASSLAGELGCLLEDGAMGPFVRTDEQKASSVPGVFCCGDAGRMAGSVAFAVADGAMAGVATHRSLMFGLDQAAKPPSIFSPAPVTNAASGLAR</sequence>
<organism evidence="4 5">
    <name type="scientific">Janthinobacterium lividum</name>
    <dbReference type="NCBI Taxonomy" id="29581"/>
    <lineage>
        <taxon>Bacteria</taxon>
        <taxon>Pseudomonadati</taxon>
        <taxon>Pseudomonadota</taxon>
        <taxon>Betaproteobacteria</taxon>
        <taxon>Burkholderiales</taxon>
        <taxon>Oxalobacteraceae</taxon>
        <taxon>Janthinobacterium</taxon>
    </lineage>
</organism>
<evidence type="ECO:0000313" key="5">
    <source>
        <dbReference type="Proteomes" id="UP000662821"/>
    </source>
</evidence>
<dbReference type="PRINTS" id="PR00469">
    <property type="entry name" value="PNDRDTASEII"/>
</dbReference>
<dbReference type="InterPro" id="IPR023753">
    <property type="entry name" value="FAD/NAD-binding_dom"/>
</dbReference>
<accession>A0AAJ4T3T9</accession>
<dbReference type="Pfam" id="PF07992">
    <property type="entry name" value="Pyr_redox_2"/>
    <property type="match status" value="1"/>
</dbReference>
<evidence type="ECO:0000313" key="4">
    <source>
        <dbReference type="EMBL" id="QSX94457.1"/>
    </source>
</evidence>
<dbReference type="InterPro" id="IPR036188">
    <property type="entry name" value="FAD/NAD-bd_sf"/>
</dbReference>
<dbReference type="AlphaFoldDB" id="A0AAJ4T3T9"/>
<name>A0AAJ4T3T9_9BURK</name>
<gene>
    <name evidence="4" type="ORF">J3P46_17115</name>
</gene>
<evidence type="ECO:0000256" key="2">
    <source>
        <dbReference type="ARBA" id="ARBA00023002"/>
    </source>
</evidence>
<dbReference type="Proteomes" id="UP000662821">
    <property type="component" value="Chromosome"/>
</dbReference>
<proteinExistence type="predicted"/>
<dbReference type="Gene3D" id="3.50.50.60">
    <property type="entry name" value="FAD/NAD(P)-binding domain"/>
    <property type="match status" value="2"/>
</dbReference>
<protein>
    <submittedName>
        <fullName evidence="4">NAD(P)/FAD-dependent oxidoreductase</fullName>
    </submittedName>
</protein>
<dbReference type="EMBL" id="CP071520">
    <property type="protein sequence ID" value="QSX94457.1"/>
    <property type="molecule type" value="Genomic_DNA"/>
</dbReference>
<dbReference type="InterPro" id="IPR050097">
    <property type="entry name" value="Ferredoxin-NADP_redctase_2"/>
</dbReference>
<dbReference type="RefSeq" id="WP_151095780.1">
    <property type="nucleotide sequence ID" value="NZ_CP071520.1"/>
</dbReference>
<dbReference type="SUPFAM" id="SSF51905">
    <property type="entry name" value="FAD/NAD(P)-binding domain"/>
    <property type="match status" value="1"/>
</dbReference>
<feature type="domain" description="FAD/NAD(P)-binding" evidence="3">
    <location>
        <begin position="19"/>
        <end position="292"/>
    </location>
</feature>
<dbReference type="GO" id="GO:0016491">
    <property type="term" value="F:oxidoreductase activity"/>
    <property type="evidence" value="ECO:0007669"/>
    <property type="project" value="UniProtKB-KW"/>
</dbReference>
<dbReference type="PANTHER" id="PTHR48105">
    <property type="entry name" value="THIOREDOXIN REDUCTASE 1-RELATED-RELATED"/>
    <property type="match status" value="1"/>
</dbReference>
<reference evidence="4 5" key="1">
    <citation type="submission" date="2021-03" db="EMBL/GenBank/DDBJ databases">
        <title>Draft genome sequence of Janthinobacterium sp. strain PLB02 isolated from infected primmorphs (Lubomirskia baicalensis).</title>
        <authorList>
            <person name="Chernogor L.I."/>
            <person name="Belikov S.I."/>
            <person name="Petrushin I.S."/>
        </authorList>
    </citation>
    <scope>NUCLEOTIDE SEQUENCE [LARGE SCALE GENOMIC DNA]</scope>
    <source>
        <strain evidence="4 5">PLB02</strain>
    </source>
</reference>
<keyword evidence="2" id="KW-0560">Oxidoreductase</keyword>
<keyword evidence="1" id="KW-0285">Flavoprotein</keyword>
<evidence type="ECO:0000256" key="1">
    <source>
        <dbReference type="ARBA" id="ARBA00022630"/>
    </source>
</evidence>
<evidence type="ECO:0000259" key="3">
    <source>
        <dbReference type="Pfam" id="PF07992"/>
    </source>
</evidence>